<sequence length="227" mass="25351">MSLLKVAIIGANGKVGRLLINRLKAYPSKFDIPLAIVRTKEQKEYFEQEVGVKASLTSIEDCTVDELTVAIKGYDAVVFSAGAGGRGIERIFTVDLEGCRKAMEACEKIHISRFLVVSAVKADVRSFWWNTGLRNYYIAKSAADEITKNSKLDFTILQPGWLGTDKGTGRFQPLDRFEEKSPNNYAIEREDVAEALEYSILNPKLTARKVIPLANGDKPIDFVFKHM</sequence>
<dbReference type="eggNOG" id="KOG1203">
    <property type="taxonomic scope" value="Eukaryota"/>
</dbReference>
<dbReference type="PANTHER" id="PTHR15020">
    <property type="entry name" value="FLAVIN REDUCTASE-RELATED"/>
    <property type="match status" value="1"/>
</dbReference>
<reference evidence="2 3" key="1">
    <citation type="journal article" date="2011" name="Proc. Natl. Acad. Sci. U.S.A.">
        <title>Evolutionary erosion of yeast sex chromosomes by mating-type switching accidents.</title>
        <authorList>
            <person name="Gordon J.L."/>
            <person name="Armisen D."/>
            <person name="Proux-Wera E."/>
            <person name="Oheigeartaigh S.S."/>
            <person name="Byrne K.P."/>
            <person name="Wolfe K.H."/>
        </authorList>
    </citation>
    <scope>NUCLEOTIDE SEQUENCE [LARGE SCALE GENOMIC DNA]</scope>
    <source>
        <strain evidence="3">ATCC 34711 / CBS 6284 / DSM 70876 / NBRC 10599 / NRRL Y-10934 / UCD 77-7</strain>
    </source>
</reference>
<evidence type="ECO:0000313" key="2">
    <source>
        <dbReference type="EMBL" id="CCH62686.1"/>
    </source>
</evidence>
<dbReference type="FunCoup" id="I2H8I4">
    <property type="interactions" value="725"/>
</dbReference>
<dbReference type="EMBL" id="HE806324">
    <property type="protein sequence ID" value="CCH62686.1"/>
    <property type="molecule type" value="Genomic_DNA"/>
</dbReference>
<dbReference type="Proteomes" id="UP000002866">
    <property type="component" value="Chromosome 9"/>
</dbReference>
<dbReference type="OMA" id="YFKNEVG"/>
<dbReference type="SUPFAM" id="SSF51735">
    <property type="entry name" value="NAD(P)-binding Rossmann-fold domains"/>
    <property type="match status" value="1"/>
</dbReference>
<feature type="domain" description="NAD(P)-binding" evidence="1">
    <location>
        <begin position="10"/>
        <end position="202"/>
    </location>
</feature>
<dbReference type="STRING" id="1071380.I2H8I4"/>
<dbReference type="GeneID" id="14497891"/>
<dbReference type="RefSeq" id="XP_004182205.1">
    <property type="nucleotide sequence ID" value="XM_004182157.1"/>
</dbReference>
<dbReference type="AlphaFoldDB" id="I2H8I4"/>
<evidence type="ECO:0000259" key="1">
    <source>
        <dbReference type="Pfam" id="PF13460"/>
    </source>
</evidence>
<dbReference type="InterPro" id="IPR036291">
    <property type="entry name" value="NAD(P)-bd_dom_sf"/>
</dbReference>
<protein>
    <recommendedName>
        <fullName evidence="1">NAD(P)-binding domain-containing protein</fullName>
    </recommendedName>
</protein>
<dbReference type="KEGG" id="tbl:TBLA_0I00210"/>
<dbReference type="Gene3D" id="3.40.50.720">
    <property type="entry name" value="NAD(P)-binding Rossmann-like Domain"/>
    <property type="match status" value="1"/>
</dbReference>
<evidence type="ECO:0000313" key="3">
    <source>
        <dbReference type="Proteomes" id="UP000002866"/>
    </source>
</evidence>
<dbReference type="InParanoid" id="I2H8I4"/>
<dbReference type="InterPro" id="IPR016040">
    <property type="entry name" value="NAD(P)-bd_dom"/>
</dbReference>
<dbReference type="OrthoDB" id="10254604at2759"/>
<organism evidence="2 3">
    <name type="scientific">Henningerozyma blattae (strain ATCC 34711 / CBS 6284 / DSM 70876 / NBRC 10599 / NRRL Y-10934 / UCD 77-7)</name>
    <name type="common">Yeast</name>
    <name type="synonym">Tetrapisispora blattae</name>
    <dbReference type="NCBI Taxonomy" id="1071380"/>
    <lineage>
        <taxon>Eukaryota</taxon>
        <taxon>Fungi</taxon>
        <taxon>Dikarya</taxon>
        <taxon>Ascomycota</taxon>
        <taxon>Saccharomycotina</taxon>
        <taxon>Saccharomycetes</taxon>
        <taxon>Saccharomycetales</taxon>
        <taxon>Saccharomycetaceae</taxon>
        <taxon>Henningerozyma</taxon>
    </lineage>
</organism>
<accession>I2H8I4</accession>
<dbReference type="HOGENOM" id="CLU_025711_1_2_1"/>
<dbReference type="CDD" id="cd05243">
    <property type="entry name" value="SDR_a5"/>
    <property type="match status" value="1"/>
</dbReference>
<name>I2H8I4_HENB6</name>
<keyword evidence="3" id="KW-1185">Reference proteome</keyword>
<proteinExistence type="predicted"/>
<dbReference type="PANTHER" id="PTHR15020:SF50">
    <property type="entry name" value="UPF0659 PROTEIN YMR090W"/>
    <property type="match status" value="1"/>
</dbReference>
<gene>
    <name evidence="2" type="primary">TBLA0I00210</name>
    <name evidence="2" type="ORF">TBLA_0I00210</name>
</gene>
<dbReference type="Pfam" id="PF13460">
    <property type="entry name" value="NAD_binding_10"/>
    <property type="match status" value="1"/>
</dbReference>